<evidence type="ECO:0000313" key="2">
    <source>
        <dbReference type="Proteomes" id="UP000255382"/>
    </source>
</evidence>
<dbReference type="EMBL" id="UGLZ01000004">
    <property type="protein sequence ID" value="STU59524.1"/>
    <property type="molecule type" value="Genomic_DNA"/>
</dbReference>
<dbReference type="Proteomes" id="UP000255382">
    <property type="component" value="Unassembled WGS sequence"/>
</dbReference>
<dbReference type="AlphaFoldDB" id="A0A377Z5R3"/>
<keyword evidence="2" id="KW-1185">Reference proteome</keyword>
<reference evidence="1 2" key="1">
    <citation type="submission" date="2018-06" db="EMBL/GenBank/DDBJ databases">
        <authorList>
            <consortium name="Pathogen Informatics"/>
            <person name="Doyle S."/>
        </authorList>
    </citation>
    <scope>NUCLEOTIDE SEQUENCE [LARGE SCALE GENOMIC DNA]</scope>
    <source>
        <strain evidence="1 2">NCTC5050</strain>
    </source>
</reference>
<evidence type="ECO:0000313" key="1">
    <source>
        <dbReference type="EMBL" id="STU59524.1"/>
    </source>
</evidence>
<name>A0A377Z5R3_KLEPO</name>
<accession>A0A377Z5R3</accession>
<gene>
    <name evidence="1" type="ORF">NCTC5050_00391</name>
</gene>
<sequence length="131" mass="14766">MATNRRNAALKAKTGSFLDAFIVFGTGREFEFVLRFIDKLGGEAFRLKGAGDIAGLIERAGFRQLLLFTFEATLAGEDFRPFTEEDGPCDDRRQNQANHHHLNDNIGMMIHTPNGEIRLHQIITHALSPRR</sequence>
<proteinExistence type="predicted"/>
<organism evidence="1 2">
    <name type="scientific">Klebsiella pneumoniae subsp. ozaenae</name>
    <dbReference type="NCBI Taxonomy" id="574"/>
    <lineage>
        <taxon>Bacteria</taxon>
        <taxon>Pseudomonadati</taxon>
        <taxon>Pseudomonadota</taxon>
        <taxon>Gammaproteobacteria</taxon>
        <taxon>Enterobacterales</taxon>
        <taxon>Enterobacteriaceae</taxon>
        <taxon>Klebsiella/Raoultella group</taxon>
        <taxon>Klebsiella</taxon>
        <taxon>Klebsiella pneumoniae complex</taxon>
    </lineage>
</organism>
<protein>
    <submittedName>
        <fullName evidence="1">Uncharacterized protein</fullName>
    </submittedName>
</protein>